<dbReference type="SUPFAM" id="SSF55073">
    <property type="entry name" value="Nucleotide cyclase"/>
    <property type="match status" value="1"/>
</dbReference>
<evidence type="ECO:0000313" key="3">
    <source>
        <dbReference type="EMBL" id="SNB71797.1"/>
    </source>
</evidence>
<dbReference type="OrthoDB" id="9814202at2"/>
<keyword evidence="4" id="KW-1185">Reference proteome</keyword>
<dbReference type="Pfam" id="PF12860">
    <property type="entry name" value="PAS_7"/>
    <property type="match status" value="1"/>
</dbReference>
<dbReference type="CDD" id="cd01948">
    <property type="entry name" value="EAL"/>
    <property type="match status" value="1"/>
</dbReference>
<dbReference type="InterPro" id="IPR035965">
    <property type="entry name" value="PAS-like_dom_sf"/>
</dbReference>
<dbReference type="AlphaFoldDB" id="A0A212RHC6"/>
<dbReference type="PANTHER" id="PTHR44757:SF2">
    <property type="entry name" value="BIOFILM ARCHITECTURE MAINTENANCE PROTEIN MBAA"/>
    <property type="match status" value="1"/>
</dbReference>
<dbReference type="SMART" id="SM00052">
    <property type="entry name" value="EAL"/>
    <property type="match status" value="1"/>
</dbReference>
<dbReference type="PANTHER" id="PTHR44757">
    <property type="entry name" value="DIGUANYLATE CYCLASE DGCP"/>
    <property type="match status" value="1"/>
</dbReference>
<dbReference type="Gene3D" id="3.20.20.450">
    <property type="entry name" value="EAL domain"/>
    <property type="match status" value="1"/>
</dbReference>
<organism evidence="3 4">
    <name type="scientific">Rhodoblastus acidophilus</name>
    <name type="common">Rhodopseudomonas acidophila</name>
    <dbReference type="NCBI Taxonomy" id="1074"/>
    <lineage>
        <taxon>Bacteria</taxon>
        <taxon>Pseudomonadati</taxon>
        <taxon>Pseudomonadota</taxon>
        <taxon>Alphaproteobacteria</taxon>
        <taxon>Hyphomicrobiales</taxon>
        <taxon>Rhodoblastaceae</taxon>
        <taxon>Rhodoblastus</taxon>
    </lineage>
</organism>
<sequence>MRLAVQTKITAVVGLSFLLAAALSAAAVYLADLEWRQSQAIVDDFEVAIEANGLAQDVQKTAAQVMAVLLAEDAAAARDRSIELQRDLRKVAESRTSLLSRVGAEMSASDKARLSLRIDEFIAYQADTAKLCLEVSPKAAIIQANDRATVVNRQNMLADVQRLSQDMLANAAAMRTSWTIGRRVRLAMQQTVPAATVAIGALVAIMLLRRRNATRQKRRYDVAMNNMPLGICMADENGVLTIVNDRLPAFFGIETDLSGQSIRRLAEEIAASAKLVDQDRAAFMTQFGRLFEAPFPTPFVAELGERQFEIRCHQMDDGGRLIVIDDVTAARRASQKIERLAMFDALTGLSNRFHFRDQLAASIEMCGNGKRTFSLLILDLDAFKEVNDSLGHPAGDRLLCQVADRLKATVGEAGLVARFGGDEFGVILAPTIAPSELDEVCHRLIDAISAPYQIDRHSVVIGASIGTASFPRDAATAEAIVKCADIALYRSKSLGRCCFRHFDLSMQVEAMQRRQIECDLRAAIVKNELELFYQPIVDVRDNRVHTFEALLRWRHPTRGLISPDAFIPIAEETGLIVEIGEWVVERACRDATVWPDDIRVAVNFSPVQFRRCDVVALIARTLAAAGLAPDRLEVEVTEAILIRDAEATCVVFDDLRRLGVRLCLDDFGSGYSSLSYLNKFPFDKIKIDRAFVSDMHNPKSLAVITAITQLAERLNLSLVVEGVESEEQLAILTNRGIHHIQGYLFSRPRPFAELLPVAVRAPGKAA</sequence>
<proteinExistence type="predicted"/>
<dbReference type="RefSeq" id="WP_158255233.1">
    <property type="nucleotide sequence ID" value="NZ_FYDG01000004.1"/>
</dbReference>
<dbReference type="SMART" id="SM00267">
    <property type="entry name" value="GGDEF"/>
    <property type="match status" value="1"/>
</dbReference>
<dbReference type="InterPro" id="IPR035919">
    <property type="entry name" value="EAL_sf"/>
</dbReference>
<evidence type="ECO:0000313" key="4">
    <source>
        <dbReference type="Proteomes" id="UP000198418"/>
    </source>
</evidence>
<dbReference type="Gene3D" id="3.30.70.270">
    <property type="match status" value="1"/>
</dbReference>
<dbReference type="EMBL" id="FYDG01000004">
    <property type="protein sequence ID" value="SNB71797.1"/>
    <property type="molecule type" value="Genomic_DNA"/>
</dbReference>
<dbReference type="CDD" id="cd01949">
    <property type="entry name" value="GGDEF"/>
    <property type="match status" value="1"/>
</dbReference>
<evidence type="ECO:0000259" key="2">
    <source>
        <dbReference type="PROSITE" id="PS50887"/>
    </source>
</evidence>
<dbReference type="InterPro" id="IPR052155">
    <property type="entry name" value="Biofilm_reg_signaling"/>
</dbReference>
<accession>A0A212RHC6</accession>
<feature type="domain" description="GGDEF" evidence="2">
    <location>
        <begin position="371"/>
        <end position="504"/>
    </location>
</feature>
<reference evidence="4" key="1">
    <citation type="submission" date="2017-06" db="EMBL/GenBank/DDBJ databases">
        <authorList>
            <person name="Varghese N."/>
            <person name="Submissions S."/>
        </authorList>
    </citation>
    <scope>NUCLEOTIDE SEQUENCE [LARGE SCALE GENOMIC DNA]</scope>
    <source>
        <strain evidence="4">DSM 137</strain>
    </source>
</reference>
<dbReference type="Pfam" id="PF00563">
    <property type="entry name" value="EAL"/>
    <property type="match status" value="1"/>
</dbReference>
<name>A0A212RHC6_RHOAC</name>
<dbReference type="SUPFAM" id="SSF55785">
    <property type="entry name" value="PYP-like sensor domain (PAS domain)"/>
    <property type="match status" value="1"/>
</dbReference>
<dbReference type="NCBIfam" id="TIGR00254">
    <property type="entry name" value="GGDEF"/>
    <property type="match status" value="1"/>
</dbReference>
<dbReference type="Pfam" id="PF00990">
    <property type="entry name" value="GGDEF"/>
    <property type="match status" value="1"/>
</dbReference>
<dbReference type="SUPFAM" id="SSF141868">
    <property type="entry name" value="EAL domain-like"/>
    <property type="match status" value="1"/>
</dbReference>
<dbReference type="InterPro" id="IPR043128">
    <property type="entry name" value="Rev_trsase/Diguanyl_cyclase"/>
</dbReference>
<dbReference type="PROSITE" id="PS50887">
    <property type="entry name" value="GGDEF"/>
    <property type="match status" value="1"/>
</dbReference>
<dbReference type="Gene3D" id="3.30.450.20">
    <property type="entry name" value="PAS domain"/>
    <property type="match status" value="1"/>
</dbReference>
<dbReference type="InterPro" id="IPR001633">
    <property type="entry name" value="EAL_dom"/>
</dbReference>
<dbReference type="PROSITE" id="PS50883">
    <property type="entry name" value="EAL"/>
    <property type="match status" value="1"/>
</dbReference>
<dbReference type="InterPro" id="IPR029787">
    <property type="entry name" value="Nucleotide_cyclase"/>
</dbReference>
<protein>
    <submittedName>
        <fullName evidence="3">Diguanylate cyclase (GGDEF) domain-containing protein</fullName>
    </submittedName>
</protein>
<evidence type="ECO:0000259" key="1">
    <source>
        <dbReference type="PROSITE" id="PS50883"/>
    </source>
</evidence>
<dbReference type="InterPro" id="IPR000160">
    <property type="entry name" value="GGDEF_dom"/>
</dbReference>
<dbReference type="Proteomes" id="UP000198418">
    <property type="component" value="Unassembled WGS sequence"/>
</dbReference>
<feature type="domain" description="EAL" evidence="1">
    <location>
        <begin position="513"/>
        <end position="762"/>
    </location>
</feature>
<gene>
    <name evidence="3" type="ORF">SAMN06265338_104220</name>
</gene>